<accession>A0A174X9P0</accession>
<evidence type="ECO:0000313" key="1">
    <source>
        <dbReference type="EMBL" id="MCG0341085.1"/>
    </source>
</evidence>
<sequence length="124" mass="14316">MISKALFEQIPDDDWRKETWIAPEDAGKAPGTKYHTLFTDENFKKVPAYVHLKFKLKEGNMIDANVGAPIDNLLMRVEEMYFIEAEAIAASQGGKRWNFCFGEFYENLSLQFLPMYGICYGRFS</sequence>
<organism evidence="2 3">
    <name type="scientific">Phocaeicola vulgatus</name>
    <name type="common">Bacteroides vulgatus</name>
    <dbReference type="NCBI Taxonomy" id="821"/>
    <lineage>
        <taxon>Bacteria</taxon>
        <taxon>Pseudomonadati</taxon>
        <taxon>Bacteroidota</taxon>
        <taxon>Bacteroidia</taxon>
        <taxon>Bacteroidales</taxon>
        <taxon>Bacteroidaceae</taxon>
        <taxon>Phocaeicola</taxon>
    </lineage>
</organism>
<reference evidence="1" key="2">
    <citation type="submission" date="2022-01" db="EMBL/GenBank/DDBJ databases">
        <authorList>
            <person name="Mingchao X."/>
        </authorList>
    </citation>
    <scope>NUCLEOTIDE SEQUENCE</scope>
    <source>
        <strain evidence="1">Bv4372</strain>
    </source>
</reference>
<dbReference type="AlphaFoldDB" id="A0A174X9P0"/>
<dbReference type="RefSeq" id="WP_229035873.1">
    <property type="nucleotide sequence ID" value="NZ_JAQCYB010000017.1"/>
</dbReference>
<dbReference type="InterPro" id="IPR011990">
    <property type="entry name" value="TPR-like_helical_dom_sf"/>
</dbReference>
<dbReference type="Proteomes" id="UP000408523">
    <property type="component" value="Unassembled WGS sequence"/>
</dbReference>
<evidence type="ECO:0000313" key="2">
    <source>
        <dbReference type="EMBL" id="TSE46930.1"/>
    </source>
</evidence>
<protein>
    <submittedName>
        <fullName evidence="2">Uncharacterized protein</fullName>
    </submittedName>
</protein>
<comment type="caution">
    <text evidence="2">The sequence shown here is derived from an EMBL/GenBank/DDBJ whole genome shotgun (WGS) entry which is preliminary data.</text>
</comment>
<dbReference type="SUPFAM" id="SSF48452">
    <property type="entry name" value="TPR-like"/>
    <property type="match status" value="1"/>
</dbReference>
<reference evidence="2 3" key="1">
    <citation type="journal article" date="2019" name="Nat. Commun.">
        <title>Gram positive-like bacteriocins with broad spectrum anti-Bacteroidales activity encoded on mobile elements of the human gut microbiota.</title>
        <authorList>
            <person name="Bechon N."/>
            <person name="Coyne M.J.Jr."/>
            <person name="Laclare-Mceneany V."/>
            <person name="Chatzidaki-Livanis M."/>
            <person name="Ghigo J.-M."/>
            <person name="Comstock L.E."/>
        </authorList>
    </citation>
    <scope>NUCLEOTIDE SEQUENCE [LARGE SCALE GENOMIC DNA]</scope>
    <source>
        <strain evidence="2 3">CL01T12C17</strain>
    </source>
</reference>
<evidence type="ECO:0000313" key="3">
    <source>
        <dbReference type="Proteomes" id="UP000408523"/>
    </source>
</evidence>
<dbReference type="EMBL" id="RWHZ01000076">
    <property type="protein sequence ID" value="TSE46930.1"/>
    <property type="molecule type" value="Genomic_DNA"/>
</dbReference>
<dbReference type="EMBL" id="JAKKWZ010000027">
    <property type="protein sequence ID" value="MCG0341085.1"/>
    <property type="molecule type" value="Genomic_DNA"/>
</dbReference>
<dbReference type="Proteomes" id="UP001201179">
    <property type="component" value="Unassembled WGS sequence"/>
</dbReference>
<proteinExistence type="predicted"/>
<name>A0A174X9P0_PHOVU</name>
<gene>
    <name evidence="2" type="ORF">EH214_03869</name>
    <name evidence="1" type="ORF">L4X52_13990</name>
</gene>